<gene>
    <name evidence="1" type="ORF">CWE13_01255</name>
</gene>
<evidence type="ECO:0000313" key="2">
    <source>
        <dbReference type="Proteomes" id="UP000286934"/>
    </source>
</evidence>
<sequence>MANSSYVIMLQAAPDDYFAGRQALQCAQDIVSRGEQLKQVFFYGPAVVYANQFLQSPSGYPDLQEQWRKFSREHNIPLVVCATVGSQYGLESLPPPAGNLAEGFSAGGLAEFIETLANTEHLLQFQGNAAC</sequence>
<keyword evidence="2" id="KW-1185">Reference proteome</keyword>
<protein>
    <submittedName>
        <fullName evidence="1">Uncharacterized protein</fullName>
    </submittedName>
</protein>
<proteinExistence type="predicted"/>
<dbReference type="InterPro" id="IPR027396">
    <property type="entry name" value="DsrEFH-like"/>
</dbReference>
<name>A0A432WX17_9GAMM</name>
<dbReference type="EMBL" id="PIPP01000001">
    <property type="protein sequence ID" value="RUO38303.1"/>
    <property type="molecule type" value="Genomic_DNA"/>
</dbReference>
<dbReference type="GO" id="GO:0097163">
    <property type="term" value="F:sulfur carrier activity"/>
    <property type="evidence" value="ECO:0007669"/>
    <property type="project" value="TreeGrafter"/>
</dbReference>
<evidence type="ECO:0000313" key="1">
    <source>
        <dbReference type="EMBL" id="RUO38303.1"/>
    </source>
</evidence>
<dbReference type="RefSeq" id="WP_126805525.1">
    <property type="nucleotide sequence ID" value="NZ_PIPP01000001.1"/>
</dbReference>
<dbReference type="PANTHER" id="PTHR34874:SF3">
    <property type="entry name" value="SULFURTRANSFERASE TUSD"/>
    <property type="match status" value="1"/>
</dbReference>
<dbReference type="GO" id="GO:0002143">
    <property type="term" value="P:tRNA wobble position uridine thiolation"/>
    <property type="evidence" value="ECO:0007669"/>
    <property type="project" value="TreeGrafter"/>
</dbReference>
<dbReference type="OrthoDB" id="9787483at2"/>
<reference evidence="2" key="1">
    <citation type="journal article" date="2018" name="Front. Microbiol.">
        <title>Genome-Based Analysis Reveals the Taxonomy and Diversity of the Family Idiomarinaceae.</title>
        <authorList>
            <person name="Liu Y."/>
            <person name="Lai Q."/>
            <person name="Shao Z."/>
        </authorList>
    </citation>
    <scope>NUCLEOTIDE SEQUENCE [LARGE SCALE GENOMIC DNA]</scope>
    <source>
        <strain evidence="2">AIS</strain>
    </source>
</reference>
<organism evidence="1 2">
    <name type="scientific">Aliidiomarina shirensis</name>
    <dbReference type="NCBI Taxonomy" id="1048642"/>
    <lineage>
        <taxon>Bacteria</taxon>
        <taxon>Pseudomonadati</taxon>
        <taxon>Pseudomonadota</taxon>
        <taxon>Gammaproteobacteria</taxon>
        <taxon>Alteromonadales</taxon>
        <taxon>Idiomarinaceae</taxon>
        <taxon>Aliidiomarina</taxon>
    </lineage>
</organism>
<dbReference type="SUPFAM" id="SSF75169">
    <property type="entry name" value="DsrEFH-like"/>
    <property type="match status" value="1"/>
</dbReference>
<dbReference type="InterPro" id="IPR003787">
    <property type="entry name" value="Sulphur_relay_DsrE/F-like"/>
</dbReference>
<dbReference type="Pfam" id="PF02635">
    <property type="entry name" value="DsrE"/>
    <property type="match status" value="1"/>
</dbReference>
<dbReference type="PANTHER" id="PTHR34874">
    <property type="entry name" value="PROTEIN YCHN"/>
    <property type="match status" value="1"/>
</dbReference>
<dbReference type="Gene3D" id="3.40.1260.10">
    <property type="entry name" value="DsrEFH-like"/>
    <property type="match status" value="1"/>
</dbReference>
<dbReference type="AlphaFoldDB" id="A0A432WX17"/>
<dbReference type="Proteomes" id="UP000286934">
    <property type="component" value="Unassembled WGS sequence"/>
</dbReference>
<comment type="caution">
    <text evidence="1">The sequence shown here is derived from an EMBL/GenBank/DDBJ whole genome shotgun (WGS) entry which is preliminary data.</text>
</comment>
<accession>A0A432WX17</accession>
<dbReference type="GO" id="GO:1990228">
    <property type="term" value="C:sulfurtransferase complex"/>
    <property type="evidence" value="ECO:0007669"/>
    <property type="project" value="TreeGrafter"/>
</dbReference>